<dbReference type="PANTHER" id="PTHR11106">
    <property type="entry name" value="GANGLIOSIDE INDUCED DIFFERENTIATION ASSOCIATED PROTEIN 2-RELATED"/>
    <property type="match status" value="1"/>
</dbReference>
<dbReference type="Proteomes" id="UP000288293">
    <property type="component" value="Unassembled WGS sequence"/>
</dbReference>
<evidence type="ECO:0000313" key="3">
    <source>
        <dbReference type="Proteomes" id="UP000288293"/>
    </source>
</evidence>
<accession>A0A432W3M3</accession>
<name>A0A432W3M3_9GAMM</name>
<dbReference type="AlphaFoldDB" id="A0A432W3M3"/>
<dbReference type="PANTHER" id="PTHR11106:SF27">
    <property type="entry name" value="MACRO DOMAIN-CONTAINING PROTEIN"/>
    <property type="match status" value="1"/>
</dbReference>
<dbReference type="Gene3D" id="3.40.220.10">
    <property type="entry name" value="Leucine Aminopeptidase, subunit E, domain 1"/>
    <property type="match status" value="1"/>
</dbReference>
<protein>
    <submittedName>
        <fullName evidence="2">RNase III inhibitor</fullName>
    </submittedName>
</protein>
<gene>
    <name evidence="2" type="ORF">CWE09_12370</name>
</gene>
<evidence type="ECO:0000313" key="2">
    <source>
        <dbReference type="EMBL" id="RUO23937.1"/>
    </source>
</evidence>
<sequence length="181" mass="19030">MAEVTIKGVNIQCVQGDITDQKGIEAVVNAANAQLLTGGGVAGAIHKAAGPDLEQESSKLAPLKPGQAVITDAYQLPNQYVIHCLGPVYGKDEPADELLADCYRNALKLADKKGISSIAFPSISTGAFGYPIEPAAKVAIETVVSSLNELSTVKSIVFVLFSESDQDVYEKALQQAHSDQS</sequence>
<dbReference type="OrthoDB" id="6194521at2"/>
<dbReference type="PROSITE" id="PS51154">
    <property type="entry name" value="MACRO"/>
    <property type="match status" value="1"/>
</dbReference>
<feature type="domain" description="Macro" evidence="1">
    <location>
        <begin position="1"/>
        <end position="177"/>
    </location>
</feature>
<dbReference type="CDD" id="cd02908">
    <property type="entry name" value="Macro_OAADPr_deacetylase"/>
    <property type="match status" value="1"/>
</dbReference>
<keyword evidence="3" id="KW-1185">Reference proteome</keyword>
<comment type="caution">
    <text evidence="2">The sequence shown here is derived from an EMBL/GenBank/DDBJ whole genome shotgun (WGS) entry which is preliminary data.</text>
</comment>
<proteinExistence type="predicted"/>
<dbReference type="InterPro" id="IPR043472">
    <property type="entry name" value="Macro_dom-like"/>
</dbReference>
<evidence type="ECO:0000259" key="1">
    <source>
        <dbReference type="PROSITE" id="PS51154"/>
    </source>
</evidence>
<dbReference type="Pfam" id="PF01661">
    <property type="entry name" value="Macro"/>
    <property type="match status" value="1"/>
</dbReference>
<dbReference type="EMBL" id="PIPL01000003">
    <property type="protein sequence ID" value="RUO23937.1"/>
    <property type="molecule type" value="Genomic_DNA"/>
</dbReference>
<dbReference type="SUPFAM" id="SSF52949">
    <property type="entry name" value="Macro domain-like"/>
    <property type="match status" value="1"/>
</dbReference>
<dbReference type="SMART" id="SM00506">
    <property type="entry name" value="A1pp"/>
    <property type="match status" value="1"/>
</dbReference>
<organism evidence="2 3">
    <name type="scientific">Aliidiomarina minuta</name>
    <dbReference type="NCBI Taxonomy" id="880057"/>
    <lineage>
        <taxon>Bacteria</taxon>
        <taxon>Pseudomonadati</taxon>
        <taxon>Pseudomonadota</taxon>
        <taxon>Gammaproteobacteria</taxon>
        <taxon>Alteromonadales</taxon>
        <taxon>Idiomarinaceae</taxon>
        <taxon>Aliidiomarina</taxon>
    </lineage>
</organism>
<dbReference type="InterPro" id="IPR002589">
    <property type="entry name" value="Macro_dom"/>
</dbReference>
<reference evidence="2 3" key="1">
    <citation type="journal article" date="2011" name="Front. Microbiol.">
        <title>Genomic signatures of strain selection and enhancement in Bacillus atrophaeus var. globigii, a historical biowarfare simulant.</title>
        <authorList>
            <person name="Gibbons H.S."/>
            <person name="Broomall S.M."/>
            <person name="McNew L.A."/>
            <person name="Daligault H."/>
            <person name="Chapman C."/>
            <person name="Bruce D."/>
            <person name="Karavis M."/>
            <person name="Krepps M."/>
            <person name="McGregor P.A."/>
            <person name="Hong C."/>
            <person name="Park K.H."/>
            <person name="Akmal A."/>
            <person name="Feldman A."/>
            <person name="Lin J.S."/>
            <person name="Chang W.E."/>
            <person name="Higgs B.W."/>
            <person name="Demirev P."/>
            <person name="Lindquist J."/>
            <person name="Liem A."/>
            <person name="Fochler E."/>
            <person name="Read T.D."/>
            <person name="Tapia R."/>
            <person name="Johnson S."/>
            <person name="Bishop-Lilly K.A."/>
            <person name="Detter C."/>
            <person name="Han C."/>
            <person name="Sozhamannan S."/>
            <person name="Rosenzweig C.N."/>
            <person name="Skowronski E.W."/>
        </authorList>
    </citation>
    <scope>NUCLEOTIDE SEQUENCE [LARGE SCALE GENOMIC DNA]</scope>
    <source>
        <strain evidence="2 3">MLST1</strain>
    </source>
</reference>
<dbReference type="RefSeq" id="WP_126804357.1">
    <property type="nucleotide sequence ID" value="NZ_PIPL01000003.1"/>
</dbReference>